<feature type="non-terminal residue" evidence="2">
    <location>
        <position position="70"/>
    </location>
</feature>
<evidence type="ECO:0000256" key="1">
    <source>
        <dbReference type="SAM" id="MobiDB-lite"/>
    </source>
</evidence>
<feature type="region of interest" description="Disordered" evidence="1">
    <location>
        <begin position="1"/>
        <end position="27"/>
    </location>
</feature>
<accession>A0A6J4Q342</accession>
<dbReference type="AlphaFoldDB" id="A0A6J4Q342"/>
<evidence type="ECO:0000313" key="2">
    <source>
        <dbReference type="EMBL" id="CAA9426763.1"/>
    </source>
</evidence>
<sequence length="70" mass="7801">VGGAFAAGSRSGEAGVGAWWGDDGPLPDVRAWSRARRRGDRRARPARRFRARGDAYGLHWMARRAARRPR</sequence>
<organism evidence="2">
    <name type="scientific">uncultured Rubrobacteraceae bacterium</name>
    <dbReference type="NCBI Taxonomy" id="349277"/>
    <lineage>
        <taxon>Bacteria</taxon>
        <taxon>Bacillati</taxon>
        <taxon>Actinomycetota</taxon>
        <taxon>Rubrobacteria</taxon>
        <taxon>Rubrobacterales</taxon>
        <taxon>Rubrobacteraceae</taxon>
        <taxon>environmental samples</taxon>
    </lineage>
</organism>
<gene>
    <name evidence="2" type="ORF">AVDCRST_MAG80-282</name>
</gene>
<name>A0A6J4Q342_9ACTN</name>
<proteinExistence type="predicted"/>
<protein>
    <submittedName>
        <fullName evidence="2">Uncharacterized protein</fullName>
    </submittedName>
</protein>
<feature type="non-terminal residue" evidence="2">
    <location>
        <position position="1"/>
    </location>
</feature>
<reference evidence="2" key="1">
    <citation type="submission" date="2020-02" db="EMBL/GenBank/DDBJ databases">
        <authorList>
            <person name="Meier V. D."/>
        </authorList>
    </citation>
    <scope>NUCLEOTIDE SEQUENCE</scope>
    <source>
        <strain evidence="2">AVDCRST_MAG80</strain>
    </source>
</reference>
<dbReference type="EMBL" id="CADCVC010000029">
    <property type="protein sequence ID" value="CAA9426763.1"/>
    <property type="molecule type" value="Genomic_DNA"/>
</dbReference>